<proteinExistence type="predicted"/>
<reference evidence="1 2" key="1">
    <citation type="submission" date="2018-02" db="EMBL/GenBank/DDBJ databases">
        <title>Draft genome of wild Prunus yedoensis var. nudiflora.</title>
        <authorList>
            <person name="Baek S."/>
            <person name="Kim J.-H."/>
            <person name="Choi K."/>
            <person name="Kim G.-B."/>
            <person name="Cho A."/>
            <person name="Jang H."/>
            <person name="Shin C.-H."/>
            <person name="Yu H.-J."/>
            <person name="Mun J.-H."/>
        </authorList>
    </citation>
    <scope>NUCLEOTIDE SEQUENCE [LARGE SCALE GENOMIC DNA]</scope>
    <source>
        <strain evidence="2">cv. Jeju island</strain>
        <tissue evidence="1">Leaf</tissue>
    </source>
</reference>
<protein>
    <submittedName>
        <fullName evidence="1">Uncharacterized protein</fullName>
    </submittedName>
</protein>
<dbReference type="Proteomes" id="UP000250321">
    <property type="component" value="Unassembled WGS sequence"/>
</dbReference>
<evidence type="ECO:0000313" key="2">
    <source>
        <dbReference type="Proteomes" id="UP000250321"/>
    </source>
</evidence>
<sequence length="61" mass="6566">MGFKEVQEFKHSGDCNEMSSFAPSDLGVKEVEPSEIAVVVDVVETGRIEGGVGFNIAGHWI</sequence>
<dbReference type="EMBL" id="PJQY01003500">
    <property type="protein sequence ID" value="PQM36953.1"/>
    <property type="molecule type" value="Genomic_DNA"/>
</dbReference>
<dbReference type="AlphaFoldDB" id="A0A314UHE2"/>
<accession>A0A314UHE2</accession>
<evidence type="ECO:0000313" key="1">
    <source>
        <dbReference type="EMBL" id="PQM36953.1"/>
    </source>
</evidence>
<gene>
    <name evidence="1" type="ORF">Pyn_03577</name>
</gene>
<organism evidence="1 2">
    <name type="scientific">Prunus yedoensis var. nudiflora</name>
    <dbReference type="NCBI Taxonomy" id="2094558"/>
    <lineage>
        <taxon>Eukaryota</taxon>
        <taxon>Viridiplantae</taxon>
        <taxon>Streptophyta</taxon>
        <taxon>Embryophyta</taxon>
        <taxon>Tracheophyta</taxon>
        <taxon>Spermatophyta</taxon>
        <taxon>Magnoliopsida</taxon>
        <taxon>eudicotyledons</taxon>
        <taxon>Gunneridae</taxon>
        <taxon>Pentapetalae</taxon>
        <taxon>rosids</taxon>
        <taxon>fabids</taxon>
        <taxon>Rosales</taxon>
        <taxon>Rosaceae</taxon>
        <taxon>Amygdaloideae</taxon>
        <taxon>Amygdaleae</taxon>
        <taxon>Prunus</taxon>
    </lineage>
</organism>
<comment type="caution">
    <text evidence="1">The sequence shown here is derived from an EMBL/GenBank/DDBJ whole genome shotgun (WGS) entry which is preliminary data.</text>
</comment>
<keyword evidence="2" id="KW-1185">Reference proteome</keyword>
<name>A0A314UHE2_PRUYE</name>